<keyword evidence="2" id="KW-0276">Fatty acid metabolism</keyword>
<gene>
    <name evidence="6" type="ORF">SAMN04490220_0185</name>
</gene>
<dbReference type="GO" id="GO:0016853">
    <property type="term" value="F:isomerase activity"/>
    <property type="evidence" value="ECO:0007669"/>
    <property type="project" value="UniProtKB-KW"/>
</dbReference>
<organism evidence="6 7">
    <name type="scientific">Rhodococcus jostii</name>
    <dbReference type="NCBI Taxonomy" id="132919"/>
    <lineage>
        <taxon>Bacteria</taxon>
        <taxon>Bacillati</taxon>
        <taxon>Actinomycetota</taxon>
        <taxon>Actinomycetes</taxon>
        <taxon>Mycobacteriales</taxon>
        <taxon>Nocardiaceae</taxon>
        <taxon>Rhodococcus</taxon>
    </lineage>
</organism>
<dbReference type="SUPFAM" id="SSF52096">
    <property type="entry name" value="ClpP/crotonase"/>
    <property type="match status" value="1"/>
</dbReference>
<accession>A0A1H4IKU8</accession>
<dbReference type="EMBL" id="FNTL01000002">
    <property type="protein sequence ID" value="SEB34744.1"/>
    <property type="molecule type" value="Genomic_DNA"/>
</dbReference>
<dbReference type="Pfam" id="PF00378">
    <property type="entry name" value="ECH_1"/>
    <property type="match status" value="1"/>
</dbReference>
<dbReference type="GO" id="GO:0006631">
    <property type="term" value="P:fatty acid metabolic process"/>
    <property type="evidence" value="ECO:0007669"/>
    <property type="project" value="UniProtKB-KW"/>
</dbReference>
<dbReference type="PANTHER" id="PTHR43459:SF1">
    <property type="entry name" value="EG:BACN32G11.4 PROTEIN"/>
    <property type="match status" value="1"/>
</dbReference>
<dbReference type="CDD" id="cd06558">
    <property type="entry name" value="crotonase-like"/>
    <property type="match status" value="1"/>
</dbReference>
<comment type="similarity">
    <text evidence="5">Belongs to the enoyl-CoA hydratase/isomerase family.</text>
</comment>
<evidence type="ECO:0000256" key="5">
    <source>
        <dbReference type="RuleBase" id="RU003707"/>
    </source>
</evidence>
<comment type="function">
    <text evidence="1">Could possibly oxidize fatty acids using specific components.</text>
</comment>
<evidence type="ECO:0000256" key="4">
    <source>
        <dbReference type="ARBA" id="ARBA00023717"/>
    </source>
</evidence>
<evidence type="ECO:0000256" key="3">
    <source>
        <dbReference type="ARBA" id="ARBA00023709"/>
    </source>
</evidence>
<comment type="catalytic activity">
    <reaction evidence="3">
        <text>a (3S)-3-hydroxyacyl-CoA = a (2E)-enoyl-CoA + H2O</text>
        <dbReference type="Rhea" id="RHEA:16105"/>
        <dbReference type="ChEBI" id="CHEBI:15377"/>
        <dbReference type="ChEBI" id="CHEBI:57318"/>
        <dbReference type="ChEBI" id="CHEBI:58856"/>
        <dbReference type="EC" id="4.2.1.17"/>
    </reaction>
</comment>
<evidence type="ECO:0000313" key="7">
    <source>
        <dbReference type="Proteomes" id="UP000183407"/>
    </source>
</evidence>
<dbReference type="AlphaFoldDB" id="A0A1H4IKU8"/>
<evidence type="ECO:0000256" key="2">
    <source>
        <dbReference type="ARBA" id="ARBA00022832"/>
    </source>
</evidence>
<sequence>MSTTTETATSTETGIVLTRDDRNADVVTVTLNKPNRKNAMSWAMWQELRAVLDEIALDPTIRIVILTGAGGSFCSGADLAAPSPRMHPLGQMEVINSVVLALHRLPKVTIARVDGDAVGAGMNLALACDLTVATERSRFSEIFVRRGLSIDCGGSWILPRLIGLHRAKELCLTGDIVSAAEARQLGLLNRVVPDGALDEAMDLLVERLLLGAPIAQLVTKRLLTAGGSSSLDESLDRESMAQIDNLGSSDSTEARAAFVEKRAPRFTGAWPGRS</sequence>
<dbReference type="PROSITE" id="PS00166">
    <property type="entry name" value="ENOYL_COA_HYDRATASE"/>
    <property type="match status" value="1"/>
</dbReference>
<dbReference type="Proteomes" id="UP000183407">
    <property type="component" value="Unassembled WGS sequence"/>
</dbReference>
<reference evidence="7" key="1">
    <citation type="submission" date="2016-10" db="EMBL/GenBank/DDBJ databases">
        <authorList>
            <person name="Varghese N."/>
        </authorList>
    </citation>
    <scope>NUCLEOTIDE SEQUENCE [LARGE SCALE GENOMIC DNA]</scope>
    <source>
        <strain evidence="7">DSM 44719</strain>
    </source>
</reference>
<dbReference type="InterPro" id="IPR018376">
    <property type="entry name" value="Enoyl-CoA_hyd/isom_CS"/>
</dbReference>
<proteinExistence type="inferred from homology"/>
<protein>
    <submittedName>
        <fullName evidence="6">2-(1,2-epoxy-1,2-dihydrophenyl)acetyl-CoA isomerase</fullName>
    </submittedName>
</protein>
<comment type="catalytic activity">
    <reaction evidence="4">
        <text>a 4-saturated-(3S)-3-hydroxyacyl-CoA = a (3E)-enoyl-CoA + H2O</text>
        <dbReference type="Rhea" id="RHEA:20724"/>
        <dbReference type="ChEBI" id="CHEBI:15377"/>
        <dbReference type="ChEBI" id="CHEBI:58521"/>
        <dbReference type="ChEBI" id="CHEBI:137480"/>
        <dbReference type="EC" id="4.2.1.17"/>
    </reaction>
</comment>
<name>A0A1H4IKU8_RHOJO</name>
<dbReference type="InterPro" id="IPR001753">
    <property type="entry name" value="Enoyl-CoA_hydra/iso"/>
</dbReference>
<dbReference type="InterPro" id="IPR029045">
    <property type="entry name" value="ClpP/crotonase-like_dom_sf"/>
</dbReference>
<dbReference type="PANTHER" id="PTHR43459">
    <property type="entry name" value="ENOYL-COA HYDRATASE"/>
    <property type="match status" value="1"/>
</dbReference>
<dbReference type="Gene3D" id="3.90.226.10">
    <property type="entry name" value="2-enoyl-CoA Hydratase, Chain A, domain 1"/>
    <property type="match status" value="1"/>
</dbReference>
<keyword evidence="2" id="KW-0443">Lipid metabolism</keyword>
<evidence type="ECO:0000256" key="1">
    <source>
        <dbReference type="ARBA" id="ARBA00002994"/>
    </source>
</evidence>
<evidence type="ECO:0000313" key="6">
    <source>
        <dbReference type="EMBL" id="SEB34744.1"/>
    </source>
</evidence>
<dbReference type="RefSeq" id="WP_073362259.1">
    <property type="nucleotide sequence ID" value="NZ_FNTL01000002.1"/>
</dbReference>
<dbReference type="GO" id="GO:0004300">
    <property type="term" value="F:enoyl-CoA hydratase activity"/>
    <property type="evidence" value="ECO:0007669"/>
    <property type="project" value="UniProtKB-EC"/>
</dbReference>
<keyword evidence="6" id="KW-0413">Isomerase</keyword>